<feature type="transmembrane region" description="Helical" evidence="1">
    <location>
        <begin position="184"/>
        <end position="204"/>
    </location>
</feature>
<dbReference type="EMBL" id="LGRX02022860">
    <property type="protein sequence ID" value="KAK3255153.1"/>
    <property type="molecule type" value="Genomic_DNA"/>
</dbReference>
<reference evidence="2 3" key="1">
    <citation type="journal article" date="2015" name="Genome Biol. Evol.">
        <title>Comparative Genomics of a Bacterivorous Green Alga Reveals Evolutionary Causalities and Consequences of Phago-Mixotrophic Mode of Nutrition.</title>
        <authorList>
            <person name="Burns J.A."/>
            <person name="Paasch A."/>
            <person name="Narechania A."/>
            <person name="Kim E."/>
        </authorList>
    </citation>
    <scope>NUCLEOTIDE SEQUENCE [LARGE SCALE GENOMIC DNA]</scope>
    <source>
        <strain evidence="2 3">PLY_AMNH</strain>
    </source>
</reference>
<dbReference type="Proteomes" id="UP001190700">
    <property type="component" value="Unassembled WGS sequence"/>
</dbReference>
<proteinExistence type="predicted"/>
<name>A0AAE0KNN6_9CHLO</name>
<keyword evidence="1" id="KW-0812">Transmembrane</keyword>
<feature type="transmembrane region" description="Helical" evidence="1">
    <location>
        <begin position="216"/>
        <end position="234"/>
    </location>
</feature>
<feature type="transmembrane region" description="Helical" evidence="1">
    <location>
        <begin position="12"/>
        <end position="32"/>
    </location>
</feature>
<gene>
    <name evidence="2" type="ORF">CYMTET_35626</name>
</gene>
<organism evidence="2 3">
    <name type="scientific">Cymbomonas tetramitiformis</name>
    <dbReference type="NCBI Taxonomy" id="36881"/>
    <lineage>
        <taxon>Eukaryota</taxon>
        <taxon>Viridiplantae</taxon>
        <taxon>Chlorophyta</taxon>
        <taxon>Pyramimonadophyceae</taxon>
        <taxon>Pyramimonadales</taxon>
        <taxon>Pyramimonadaceae</taxon>
        <taxon>Cymbomonas</taxon>
    </lineage>
</organism>
<keyword evidence="1" id="KW-0472">Membrane</keyword>
<keyword evidence="1" id="KW-1133">Transmembrane helix</keyword>
<feature type="transmembrane region" description="Helical" evidence="1">
    <location>
        <begin position="44"/>
        <end position="66"/>
    </location>
</feature>
<sequence>MLFQKFRKSVYTGLWNVTFTAGYVIYSSVLVYSVNKATLSDPGFSVSVVHDVFSAMLTALGGFALYDAMERACHAQLLLNSVLHEARYCGIRAEALPASDELYKNVVLKLSHDTRLFCFSIAHSNHDKTSDTHLLNGTRELKTIEIELVRKGNAWQKYFTGQVQNLVTQAVNIDSHMKNANKSVVLPLIHLCSVVLGILLPFKMYSVDATQYKYNVVWQVALVGYLMSCVIQLVRTVEYHAYLHAWNRTHEAQYLRTEAAATRRNKPHVLNI</sequence>
<dbReference type="AlphaFoldDB" id="A0AAE0KNN6"/>
<comment type="caution">
    <text evidence="2">The sequence shown here is derived from an EMBL/GenBank/DDBJ whole genome shotgun (WGS) entry which is preliminary data.</text>
</comment>
<evidence type="ECO:0000313" key="2">
    <source>
        <dbReference type="EMBL" id="KAK3255153.1"/>
    </source>
</evidence>
<keyword evidence="3" id="KW-1185">Reference proteome</keyword>
<protein>
    <submittedName>
        <fullName evidence="2">Uncharacterized protein</fullName>
    </submittedName>
</protein>
<accession>A0AAE0KNN6</accession>
<evidence type="ECO:0000256" key="1">
    <source>
        <dbReference type="SAM" id="Phobius"/>
    </source>
</evidence>
<evidence type="ECO:0000313" key="3">
    <source>
        <dbReference type="Proteomes" id="UP001190700"/>
    </source>
</evidence>